<comment type="caution">
    <text evidence="5">The sequence shown here is derived from an EMBL/GenBank/DDBJ whole genome shotgun (WGS) entry which is preliminary data.</text>
</comment>
<dbReference type="EMBL" id="PFGC01000050">
    <property type="protein sequence ID" value="PIW36508.1"/>
    <property type="molecule type" value="Genomic_DNA"/>
</dbReference>
<dbReference type="PROSITE" id="PS00370">
    <property type="entry name" value="PEP_ENZYMES_PHOS_SITE"/>
    <property type="match status" value="1"/>
</dbReference>
<evidence type="ECO:0000256" key="3">
    <source>
        <dbReference type="ARBA" id="ARBA00022840"/>
    </source>
</evidence>
<keyword evidence="2" id="KW-0547">Nucleotide-binding</keyword>
<name>A0A2M7H2Q1_9BACT</name>
<dbReference type="GO" id="GO:0008986">
    <property type="term" value="F:pyruvate, water dikinase activity"/>
    <property type="evidence" value="ECO:0007669"/>
    <property type="project" value="InterPro"/>
</dbReference>
<dbReference type="PANTHER" id="PTHR43030:SF1">
    <property type="entry name" value="PHOSPHOENOLPYRUVATE SYNTHASE"/>
    <property type="match status" value="1"/>
</dbReference>
<dbReference type="AlphaFoldDB" id="A0A2M7H2Q1"/>
<dbReference type="SUPFAM" id="SSF52009">
    <property type="entry name" value="Phosphohistidine domain"/>
    <property type="match status" value="1"/>
</dbReference>
<evidence type="ECO:0000313" key="6">
    <source>
        <dbReference type="Proteomes" id="UP000230292"/>
    </source>
</evidence>
<organism evidence="5 6">
    <name type="scientific">Candidatus Kerfeldbacteria bacterium CG15_BIG_FIL_POST_REV_8_21_14_020_45_12</name>
    <dbReference type="NCBI Taxonomy" id="2014247"/>
    <lineage>
        <taxon>Bacteria</taxon>
        <taxon>Candidatus Kerfeldiibacteriota</taxon>
    </lineage>
</organism>
<evidence type="ECO:0000256" key="1">
    <source>
        <dbReference type="ARBA" id="ARBA00007837"/>
    </source>
</evidence>
<accession>A0A2M7H2Q1</accession>
<proteinExistence type="inferred from homology"/>
<sequence>MKTLQWKKLSVRKFSASRYEIIAQIFCDDFYLSEFGSNVLNLLVVPERGNHATYLDANEWEGFAKSLYQTVAKSRETFDRYKLMIQHDQKHFIGVCGDVGSQDLTNASEEQLLEWFEAYVAAYQQYFRTSILIPFIMEPLISDDARRQLENILSERKLDAKFQHYFDAIFLPEEKNAITQEREDLLRIVEDADLHSLSEVDVNFRLEEHTAKYRWIPCYDINDKPWGVETFRKLYDDLRADHWQEELEDLVHFGNRATGFQTALDELVTTVDQRVLFTIVHDIVFLKDERDDFRRRGSYLIQPFFSELAKRMGGLSLDEVSNLLQREVQVFLGTGTLPLRSKIKERTDGFAMLKTPREAEVRIYSGPEVSAVAHEQLGDQPERQGNFLEGIVASEGVTSGPARLVITKDDLAKIQPGDIMVAVTTHPDYVPAMRKCAGIVTDEGGLTAHAAIISRELQIPCLVGVQTATAIFSDGDQITLDASAGFVRKS</sequence>
<dbReference type="Proteomes" id="UP000230292">
    <property type="component" value="Unassembled WGS sequence"/>
</dbReference>
<protein>
    <recommendedName>
        <fullName evidence="4">PEP-utilising enzyme mobile domain-containing protein</fullName>
    </recommendedName>
</protein>
<reference evidence="5 6" key="1">
    <citation type="submission" date="2017-09" db="EMBL/GenBank/DDBJ databases">
        <title>Depth-based differentiation of microbial function through sediment-hosted aquifers and enrichment of novel symbionts in the deep terrestrial subsurface.</title>
        <authorList>
            <person name="Probst A.J."/>
            <person name="Ladd B."/>
            <person name="Jarett J.K."/>
            <person name="Geller-Mcgrath D.E."/>
            <person name="Sieber C.M."/>
            <person name="Emerson J.B."/>
            <person name="Anantharaman K."/>
            <person name="Thomas B.C."/>
            <person name="Malmstrom R."/>
            <person name="Stieglmeier M."/>
            <person name="Klingl A."/>
            <person name="Woyke T."/>
            <person name="Ryan C.M."/>
            <person name="Banfield J.F."/>
        </authorList>
    </citation>
    <scope>NUCLEOTIDE SEQUENCE [LARGE SCALE GENOMIC DNA]</scope>
    <source>
        <strain evidence="5">CG15_BIG_FIL_POST_REV_8_21_14_020_45_12</strain>
    </source>
</reference>
<dbReference type="Gene3D" id="3.50.30.10">
    <property type="entry name" value="Phosphohistidine domain"/>
    <property type="match status" value="1"/>
</dbReference>
<dbReference type="Pfam" id="PF00391">
    <property type="entry name" value="PEP-utilizers"/>
    <property type="match status" value="1"/>
</dbReference>
<evidence type="ECO:0000259" key="4">
    <source>
        <dbReference type="Pfam" id="PF00391"/>
    </source>
</evidence>
<keyword evidence="3" id="KW-0067">ATP-binding</keyword>
<gene>
    <name evidence="5" type="ORF">COW24_04845</name>
</gene>
<dbReference type="PANTHER" id="PTHR43030">
    <property type="entry name" value="PHOSPHOENOLPYRUVATE SYNTHASE"/>
    <property type="match status" value="1"/>
</dbReference>
<evidence type="ECO:0000256" key="2">
    <source>
        <dbReference type="ARBA" id="ARBA00022741"/>
    </source>
</evidence>
<comment type="similarity">
    <text evidence="1">Belongs to the PEP-utilizing enzyme family.</text>
</comment>
<dbReference type="GO" id="GO:0005524">
    <property type="term" value="F:ATP binding"/>
    <property type="evidence" value="ECO:0007669"/>
    <property type="project" value="UniProtKB-KW"/>
</dbReference>
<dbReference type="InterPro" id="IPR036637">
    <property type="entry name" value="Phosphohistidine_dom_sf"/>
</dbReference>
<dbReference type="InterPro" id="IPR008279">
    <property type="entry name" value="PEP-util_enz_mobile_dom"/>
</dbReference>
<dbReference type="InterPro" id="IPR018274">
    <property type="entry name" value="PEP_util_AS"/>
</dbReference>
<feature type="domain" description="PEP-utilising enzyme mobile" evidence="4">
    <location>
        <begin position="414"/>
        <end position="485"/>
    </location>
</feature>
<evidence type="ECO:0000313" key="5">
    <source>
        <dbReference type="EMBL" id="PIW36508.1"/>
    </source>
</evidence>
<dbReference type="InterPro" id="IPR006319">
    <property type="entry name" value="PEP_synth"/>
</dbReference>